<dbReference type="InterPro" id="IPR025508">
    <property type="entry name" value="DUF4395"/>
</dbReference>
<protein>
    <submittedName>
        <fullName evidence="3">Uncharacterized protein DUF4395</fullName>
    </submittedName>
</protein>
<keyword evidence="1" id="KW-1133">Transmembrane helix</keyword>
<comment type="caution">
    <text evidence="3">The sequence shown here is derived from an EMBL/GenBank/DDBJ whole genome shotgun (WGS) entry which is preliminary data.</text>
</comment>
<dbReference type="OrthoDB" id="9783675at2"/>
<sequence>MERQLTFGEIVPGYSIPVLNNREIRAAAGIMFLMAFISLTLILSNGNFIPVKYVLPIFVLDFSIRLFVNPKYAPLLIIGKLIVRNQNPEYVGAEQKKFAWYIGFTISSIMLILMVVMNTYSAATGLACLTCLILMFSETAFGICLGCKLYGLLNKNKAQYCPGEICDRRNQHAIQRVSAAQWLMLLALIIVTFILYILFRDSFRISPTRLF</sequence>
<evidence type="ECO:0000313" key="4">
    <source>
        <dbReference type="Proteomes" id="UP000316167"/>
    </source>
</evidence>
<dbReference type="Proteomes" id="UP000316167">
    <property type="component" value="Unassembled WGS sequence"/>
</dbReference>
<feature type="domain" description="DUF4395" evidence="2">
    <location>
        <begin position="20"/>
        <end position="154"/>
    </location>
</feature>
<feature type="transmembrane region" description="Helical" evidence="1">
    <location>
        <begin position="179"/>
        <end position="199"/>
    </location>
</feature>
<proteinExistence type="predicted"/>
<evidence type="ECO:0000259" key="2">
    <source>
        <dbReference type="Pfam" id="PF14340"/>
    </source>
</evidence>
<keyword evidence="1" id="KW-0812">Transmembrane</keyword>
<dbReference type="EMBL" id="VLLE01000002">
    <property type="protein sequence ID" value="TWI85751.1"/>
    <property type="molecule type" value="Genomic_DNA"/>
</dbReference>
<dbReference type="RefSeq" id="WP_144884852.1">
    <property type="nucleotide sequence ID" value="NZ_VLLE01000002.1"/>
</dbReference>
<reference evidence="3 4" key="1">
    <citation type="journal article" date="2015" name="Stand. Genomic Sci.">
        <title>Genomic Encyclopedia of Bacterial and Archaeal Type Strains, Phase III: the genomes of soil and plant-associated and newly described type strains.</title>
        <authorList>
            <person name="Whitman W.B."/>
            <person name="Woyke T."/>
            <person name="Klenk H.P."/>
            <person name="Zhou Y."/>
            <person name="Lilburn T.G."/>
            <person name="Beck B.J."/>
            <person name="De Vos P."/>
            <person name="Vandamme P."/>
            <person name="Eisen J.A."/>
            <person name="Garrity G."/>
            <person name="Hugenholtz P."/>
            <person name="Kyrpides N.C."/>
        </authorList>
    </citation>
    <scope>NUCLEOTIDE SEQUENCE [LARGE SCALE GENOMIC DNA]</scope>
    <source>
        <strain evidence="3 4">CGMCC 1.7271</strain>
    </source>
</reference>
<dbReference type="AlphaFoldDB" id="A0A562SWX5"/>
<evidence type="ECO:0000256" key="1">
    <source>
        <dbReference type="SAM" id="Phobius"/>
    </source>
</evidence>
<dbReference type="Pfam" id="PF14340">
    <property type="entry name" value="DUF4395"/>
    <property type="match status" value="1"/>
</dbReference>
<feature type="transmembrane region" description="Helical" evidence="1">
    <location>
        <begin position="98"/>
        <end position="117"/>
    </location>
</feature>
<organism evidence="3 4">
    <name type="scientific">Lacibacter cauensis</name>
    <dbReference type="NCBI Taxonomy" id="510947"/>
    <lineage>
        <taxon>Bacteria</taxon>
        <taxon>Pseudomonadati</taxon>
        <taxon>Bacteroidota</taxon>
        <taxon>Chitinophagia</taxon>
        <taxon>Chitinophagales</taxon>
        <taxon>Chitinophagaceae</taxon>
        <taxon>Lacibacter</taxon>
    </lineage>
</organism>
<feature type="transmembrane region" description="Helical" evidence="1">
    <location>
        <begin position="123"/>
        <end position="147"/>
    </location>
</feature>
<evidence type="ECO:0000313" key="3">
    <source>
        <dbReference type="EMBL" id="TWI85751.1"/>
    </source>
</evidence>
<accession>A0A562SWX5</accession>
<keyword evidence="4" id="KW-1185">Reference proteome</keyword>
<gene>
    <name evidence="3" type="ORF">IQ13_0919</name>
</gene>
<name>A0A562SWX5_9BACT</name>
<feature type="transmembrane region" description="Helical" evidence="1">
    <location>
        <begin position="24"/>
        <end position="43"/>
    </location>
</feature>
<keyword evidence="1" id="KW-0472">Membrane</keyword>